<feature type="binding site" evidence="13">
    <location>
        <position position="492"/>
    </location>
    <ligand>
        <name>substrate</name>
    </ligand>
</feature>
<dbReference type="InterPro" id="IPR005478">
    <property type="entry name" value="Transketolase_bac-like"/>
</dbReference>
<keyword evidence="21" id="KW-1185">Reference proteome</keyword>
<dbReference type="InterPro" id="IPR005475">
    <property type="entry name" value="Transketolase-like_Pyr-bd"/>
</dbReference>
<comment type="cofactor">
    <cofactor evidence="15">
        <name>Mg(2+)</name>
        <dbReference type="ChEBI" id="CHEBI:18420"/>
    </cofactor>
    <text evidence="15">Binds 1 Mg(2+) ion per subunit. Can also utilize other divalent metal cations, such as Ca(2+), Mn(2+) and Co(2+).</text>
</comment>
<feature type="binding site" evidence="15">
    <location>
        <position position="164"/>
    </location>
    <ligand>
        <name>Mg(2+)</name>
        <dbReference type="ChEBI" id="CHEBI:18420"/>
    </ligand>
</feature>
<comment type="similarity">
    <text evidence="3 17">Belongs to the transketolase family.</text>
</comment>
<evidence type="ECO:0000256" key="16">
    <source>
        <dbReference type="PIRSR" id="PIRSR605478-5"/>
    </source>
</evidence>
<keyword evidence="8 15" id="KW-0460">Magnesium</keyword>
<dbReference type="SMART" id="SM00861">
    <property type="entry name" value="Transket_pyr"/>
    <property type="match status" value="1"/>
</dbReference>
<dbReference type="Gene3D" id="3.40.50.920">
    <property type="match status" value="1"/>
</dbReference>
<dbReference type="InterPro" id="IPR009014">
    <property type="entry name" value="Transketo_C/PFOR_II"/>
</dbReference>
<protein>
    <recommendedName>
        <fullName evidence="5 11">Transketolase</fullName>
        <ecNumber evidence="5 11">2.2.1.1</ecNumber>
    </recommendedName>
</protein>
<evidence type="ECO:0000256" key="10">
    <source>
        <dbReference type="ARBA" id="ARBA00049473"/>
    </source>
</evidence>
<name>A0A0B5B9T5_9BACT</name>
<dbReference type="GO" id="GO:0009052">
    <property type="term" value="P:pentose-phosphate shunt, non-oxidative branch"/>
    <property type="evidence" value="ECO:0007669"/>
    <property type="project" value="UniProtKB-ARBA"/>
</dbReference>
<dbReference type="NCBIfam" id="TIGR00232">
    <property type="entry name" value="tktlase_bact"/>
    <property type="match status" value="1"/>
</dbReference>
<dbReference type="STRING" id="345632.GPICK_08135"/>
<feature type="binding site" evidence="13">
    <location>
        <position position="496"/>
    </location>
    <ligand>
        <name>substrate</name>
    </ligand>
</feature>
<evidence type="ECO:0000313" key="21">
    <source>
        <dbReference type="Proteomes" id="UP000057609"/>
    </source>
</evidence>
<dbReference type="Pfam" id="PF02779">
    <property type="entry name" value="Transket_pyr"/>
    <property type="match status" value="1"/>
</dbReference>
<comment type="cofactor">
    <cofactor evidence="1">
        <name>Ca(2+)</name>
        <dbReference type="ChEBI" id="CHEBI:29108"/>
    </cofactor>
</comment>
<dbReference type="Pfam" id="PF00456">
    <property type="entry name" value="Transketolase_N"/>
    <property type="match status" value="1"/>
</dbReference>
<dbReference type="EC" id="2.2.1.1" evidence="5 11"/>
<keyword evidence="7 15" id="KW-0479">Metal-binding</keyword>
<evidence type="ECO:0000256" key="4">
    <source>
        <dbReference type="ARBA" id="ARBA00011738"/>
    </source>
</evidence>
<dbReference type="GO" id="GO:0005829">
    <property type="term" value="C:cytosol"/>
    <property type="evidence" value="ECO:0007669"/>
    <property type="project" value="TreeGrafter"/>
</dbReference>
<dbReference type="KEGG" id="gpi:GPICK_08135"/>
<reference evidence="20 21" key="1">
    <citation type="journal article" date="2015" name="Genome Announc.">
        <title>Complete Genome of Geobacter pickeringii G13T, a Metal-Reducing Isolate from Sedimentary Kaolin Deposits.</title>
        <authorList>
            <person name="Badalamenti J.P."/>
            <person name="Bond D.R."/>
        </authorList>
    </citation>
    <scope>NUCLEOTIDE SEQUENCE [LARGE SCALE GENOMIC DNA]</scope>
    <source>
        <strain evidence="20 21">G13</strain>
    </source>
</reference>
<evidence type="ECO:0000256" key="2">
    <source>
        <dbReference type="ARBA" id="ARBA00001941"/>
    </source>
</evidence>
<feature type="site" description="Important for catalytic activity" evidence="16">
    <location>
        <position position="270"/>
    </location>
</feature>
<evidence type="ECO:0000256" key="1">
    <source>
        <dbReference type="ARBA" id="ARBA00001913"/>
    </source>
</evidence>
<evidence type="ECO:0000256" key="12">
    <source>
        <dbReference type="PIRSR" id="PIRSR605478-1"/>
    </source>
</evidence>
<evidence type="ECO:0000256" key="11">
    <source>
        <dbReference type="NCBIfam" id="TIGR00232"/>
    </source>
</evidence>
<dbReference type="AlphaFoldDB" id="A0A0B5B9T5"/>
<keyword evidence="6 17" id="KW-0808">Transferase</keyword>
<keyword evidence="9 14" id="KW-0786">Thiamine pyrophosphate</keyword>
<dbReference type="PANTHER" id="PTHR43522">
    <property type="entry name" value="TRANSKETOLASE"/>
    <property type="match status" value="1"/>
</dbReference>
<dbReference type="InterPro" id="IPR055152">
    <property type="entry name" value="Transketolase-like_C_2"/>
</dbReference>
<comment type="function">
    <text evidence="17">Catalyzes the transfer of a two-carbon ketol group from a ketose donor to an aldose acceptor, via a covalent intermediate with the cofactor thiamine pyrophosphate.</text>
</comment>
<dbReference type="InterPro" id="IPR020826">
    <property type="entry name" value="Transketolase_BS"/>
</dbReference>
<dbReference type="HOGENOM" id="CLU_009227_0_0_7"/>
<dbReference type="PROSITE" id="PS00801">
    <property type="entry name" value="TRANSKETOLASE_1"/>
    <property type="match status" value="1"/>
</dbReference>
<evidence type="ECO:0000256" key="13">
    <source>
        <dbReference type="PIRSR" id="PIRSR605478-2"/>
    </source>
</evidence>
<feature type="binding site" evidence="14">
    <location>
        <begin position="123"/>
        <end position="125"/>
    </location>
    <ligand>
        <name>thiamine diphosphate</name>
        <dbReference type="ChEBI" id="CHEBI:58937"/>
    </ligand>
</feature>
<sequence length="695" mass="74731">MSTPPQACATDLDTLCINTIRFLSVDAVQKANSGHPGMPMGSAPMAYALWTRYLKHNPGNPHWFDRDRFVLSAGHGSMLLYSLLHLTGYGLPLSEMERFRQLGSRTPGHPERGHTPGVEITTGPLGQGLGNAVGMAIAEAQLAARFNRPGLDIVNHHTYCIVGDGDLMEGVAAEAASLAGHLKLGKLICLYDDNRISLAASTALSFTEDRGARFAAYGWHVVTVADGNDLAAIGAAIDAARAETESPSLILVRTHIGFGSPHKQDSFEAHGSPLGLDEVRLTKLKLRWPTEPPFLIPAPALAHFRQALGEGRQGEESWNAAFSEYARKFPHEAAELKRIMAGELPDGWEESLPHFAADPKGISTRLASGKFLAAVAPRIPELMGGSADLNPSTYTVLPGEGDFEPPAAEDTDRQGSVGPSWGYGGRNIHFGVREHGMGAILNGMAAHGGMIPFGGTFLTFSDYLRPSLRLAALMGVRVIHVFTHDSIALGEDGPTHQAVEQLAALRAIPNLTVIRPADANETVVAWRLALERRNGPTALVLSRQNLPVLDRTRFAAADGVRMGGYVLRETEGGGPELILIATGSEIPLVIASEERLRERGIRARIVSLPSWELFDAQPREYRDAVIPPAVTARLVVEAGSPLGWHRFVGERGAVIGVERFGTSAPGEVVMREYGFTVDNICRHALSLIGCQDEPA</sequence>
<dbReference type="Proteomes" id="UP000057609">
    <property type="component" value="Chromosome"/>
</dbReference>
<dbReference type="CDD" id="cd02012">
    <property type="entry name" value="TPP_TK"/>
    <property type="match status" value="1"/>
</dbReference>
<evidence type="ECO:0000256" key="15">
    <source>
        <dbReference type="PIRSR" id="PIRSR605478-4"/>
    </source>
</evidence>
<feature type="binding site" evidence="13">
    <location>
        <position position="484"/>
    </location>
    <ligand>
        <name>substrate</name>
    </ligand>
</feature>
<keyword evidence="17" id="KW-0106">Calcium</keyword>
<feature type="binding site" evidence="13">
    <location>
        <position position="392"/>
    </location>
    <ligand>
        <name>substrate</name>
    </ligand>
</feature>
<evidence type="ECO:0000256" key="14">
    <source>
        <dbReference type="PIRSR" id="PIRSR605478-3"/>
    </source>
</evidence>
<evidence type="ECO:0000313" key="20">
    <source>
        <dbReference type="EMBL" id="AJE03327.1"/>
    </source>
</evidence>
<feature type="binding site" evidence="15">
    <location>
        <position position="196"/>
    </location>
    <ligand>
        <name>Mg(2+)</name>
        <dbReference type="ChEBI" id="CHEBI:18420"/>
    </ligand>
</feature>
<feature type="site" description="Important for catalytic activity" evidence="16">
    <location>
        <position position="35"/>
    </location>
</feature>
<evidence type="ECO:0000256" key="9">
    <source>
        <dbReference type="ARBA" id="ARBA00023052"/>
    </source>
</evidence>
<dbReference type="SUPFAM" id="SSF52922">
    <property type="entry name" value="TK C-terminal domain-like"/>
    <property type="match status" value="1"/>
</dbReference>
<feature type="region of interest" description="Disordered" evidence="18">
    <location>
        <begin position="104"/>
        <end position="123"/>
    </location>
</feature>
<dbReference type="InterPro" id="IPR005474">
    <property type="entry name" value="Transketolase_N"/>
</dbReference>
<evidence type="ECO:0000256" key="8">
    <source>
        <dbReference type="ARBA" id="ARBA00022842"/>
    </source>
</evidence>
<proteinExistence type="inferred from homology"/>
<feature type="binding site" evidence="15">
    <location>
        <position position="194"/>
    </location>
    <ligand>
        <name>Mg(2+)</name>
        <dbReference type="ChEBI" id="CHEBI:18420"/>
    </ligand>
</feature>
<feature type="active site" description="Proton donor" evidence="12">
    <location>
        <position position="434"/>
    </location>
</feature>
<dbReference type="EMBL" id="CP009788">
    <property type="protein sequence ID" value="AJE03327.1"/>
    <property type="molecule type" value="Genomic_DNA"/>
</dbReference>
<evidence type="ECO:0000256" key="17">
    <source>
        <dbReference type="RuleBase" id="RU004996"/>
    </source>
</evidence>
<evidence type="ECO:0000256" key="6">
    <source>
        <dbReference type="ARBA" id="ARBA00022679"/>
    </source>
</evidence>
<evidence type="ECO:0000256" key="5">
    <source>
        <dbReference type="ARBA" id="ARBA00013152"/>
    </source>
</evidence>
<dbReference type="InterPro" id="IPR029061">
    <property type="entry name" value="THDP-binding"/>
</dbReference>
<accession>A0A0B5B9T5</accession>
<evidence type="ECO:0000256" key="3">
    <source>
        <dbReference type="ARBA" id="ARBA00007131"/>
    </source>
</evidence>
<dbReference type="Gene3D" id="3.40.50.970">
    <property type="match status" value="2"/>
</dbReference>
<dbReference type="Pfam" id="PF22613">
    <property type="entry name" value="Transketolase_C_1"/>
    <property type="match status" value="1"/>
</dbReference>
<feature type="binding site" evidence="14">
    <location>
        <position position="460"/>
    </location>
    <ligand>
        <name>thiamine diphosphate</name>
        <dbReference type="ChEBI" id="CHEBI:58937"/>
    </ligand>
</feature>
<gene>
    <name evidence="20" type="ORF">GPICK_08135</name>
</gene>
<dbReference type="FunFam" id="3.40.50.920:FF:000003">
    <property type="entry name" value="Transketolase"/>
    <property type="match status" value="1"/>
</dbReference>
<feature type="binding site" evidence="13">
    <location>
        <position position="543"/>
    </location>
    <ligand>
        <name>substrate</name>
    </ligand>
</feature>
<dbReference type="RefSeq" id="WP_039742034.1">
    <property type="nucleotide sequence ID" value="NZ_CP009788.1"/>
</dbReference>
<organism evidence="20 21">
    <name type="scientific">Geobacter pickeringii</name>
    <dbReference type="NCBI Taxonomy" id="345632"/>
    <lineage>
        <taxon>Bacteria</taxon>
        <taxon>Pseudomonadati</taxon>
        <taxon>Thermodesulfobacteriota</taxon>
        <taxon>Desulfuromonadia</taxon>
        <taxon>Geobacterales</taxon>
        <taxon>Geobacteraceae</taxon>
        <taxon>Geobacter</taxon>
    </lineage>
</organism>
<dbReference type="OrthoDB" id="8732661at2"/>
<dbReference type="SUPFAM" id="SSF52518">
    <property type="entry name" value="Thiamin diphosphate-binding fold (THDP-binding)"/>
    <property type="match status" value="2"/>
</dbReference>
<dbReference type="GO" id="GO:0046872">
    <property type="term" value="F:metal ion binding"/>
    <property type="evidence" value="ECO:0007669"/>
    <property type="project" value="UniProtKB-KW"/>
</dbReference>
<evidence type="ECO:0000256" key="18">
    <source>
        <dbReference type="SAM" id="MobiDB-lite"/>
    </source>
</evidence>
<feature type="binding site" evidence="13">
    <location>
        <position position="35"/>
    </location>
    <ligand>
        <name>substrate</name>
    </ligand>
</feature>
<dbReference type="InterPro" id="IPR033247">
    <property type="entry name" value="Transketolase_fam"/>
</dbReference>
<evidence type="ECO:0000259" key="19">
    <source>
        <dbReference type="SMART" id="SM00861"/>
    </source>
</evidence>
<feature type="binding site" evidence="13">
    <location>
        <position position="365"/>
    </location>
    <ligand>
        <name>substrate</name>
    </ligand>
</feature>
<feature type="binding site" evidence="13">
    <location>
        <position position="270"/>
    </location>
    <ligand>
        <name>substrate</name>
    </ligand>
</feature>
<dbReference type="PANTHER" id="PTHR43522:SF2">
    <property type="entry name" value="TRANSKETOLASE 1-RELATED"/>
    <property type="match status" value="1"/>
</dbReference>
<feature type="domain" description="Transketolase-like pyrimidine-binding" evidence="19">
    <location>
        <begin position="362"/>
        <end position="548"/>
    </location>
</feature>
<comment type="subunit">
    <text evidence="4 17">Homodimer.</text>
</comment>
<dbReference type="InterPro" id="IPR049557">
    <property type="entry name" value="Transketolase_CS"/>
</dbReference>
<comment type="catalytic activity">
    <reaction evidence="10 17">
        <text>D-sedoheptulose 7-phosphate + D-glyceraldehyde 3-phosphate = aldehydo-D-ribose 5-phosphate + D-xylulose 5-phosphate</text>
        <dbReference type="Rhea" id="RHEA:10508"/>
        <dbReference type="ChEBI" id="CHEBI:57483"/>
        <dbReference type="ChEBI" id="CHEBI:57737"/>
        <dbReference type="ChEBI" id="CHEBI:58273"/>
        <dbReference type="ChEBI" id="CHEBI:59776"/>
        <dbReference type="EC" id="2.2.1.1"/>
    </reaction>
</comment>
<comment type="cofactor">
    <cofactor evidence="2">
        <name>Co(2+)</name>
        <dbReference type="ChEBI" id="CHEBI:48828"/>
    </cofactor>
</comment>
<feature type="binding site" evidence="14">
    <location>
        <position position="270"/>
    </location>
    <ligand>
        <name>thiamine diphosphate</name>
        <dbReference type="ChEBI" id="CHEBI:58937"/>
    </ligand>
</feature>
<dbReference type="CDD" id="cd07033">
    <property type="entry name" value="TPP_PYR_DXS_TK_like"/>
    <property type="match status" value="1"/>
</dbReference>
<comment type="cofactor">
    <cofactor evidence="17">
        <name>Mg(2+)</name>
        <dbReference type="ChEBI" id="CHEBI:18420"/>
    </cofactor>
    <cofactor evidence="17">
        <name>Ca(2+)</name>
        <dbReference type="ChEBI" id="CHEBI:29108"/>
    </cofactor>
    <cofactor evidence="17">
        <name>Mn(2+)</name>
        <dbReference type="ChEBI" id="CHEBI:29035"/>
    </cofactor>
    <cofactor evidence="17">
        <name>Co(2+)</name>
        <dbReference type="ChEBI" id="CHEBI:48828"/>
    </cofactor>
    <text evidence="17">Binds 1 Mg(2+) ion per subunit. Can also utilize other divalent metal cations, such as Ca(2+), Mn(2+) and Co(2+).</text>
</comment>
<feature type="binding site" evidence="14">
    <location>
        <position position="194"/>
    </location>
    <ligand>
        <name>thiamine diphosphate</name>
        <dbReference type="ChEBI" id="CHEBI:58937"/>
    </ligand>
</feature>
<dbReference type="FunFam" id="3.40.50.970:FF:000003">
    <property type="entry name" value="Transketolase"/>
    <property type="match status" value="1"/>
</dbReference>
<comment type="cofactor">
    <cofactor evidence="14">
        <name>thiamine diphosphate</name>
        <dbReference type="ChEBI" id="CHEBI:58937"/>
    </cofactor>
    <text evidence="14">Binds 1 thiamine pyrophosphate per subunit. During the reaction, the substrate forms a covalent intermediate with the cofactor.</text>
</comment>
<dbReference type="GO" id="GO:0004802">
    <property type="term" value="F:transketolase activity"/>
    <property type="evidence" value="ECO:0007669"/>
    <property type="project" value="UniProtKB-UniRule"/>
</dbReference>
<feature type="binding site" evidence="14">
    <location>
        <position position="165"/>
    </location>
    <ligand>
        <name>thiamine diphosphate</name>
        <dbReference type="ChEBI" id="CHEBI:58937"/>
    </ligand>
</feature>
<dbReference type="FunFam" id="3.40.50.970:FF:000004">
    <property type="entry name" value="Transketolase"/>
    <property type="match status" value="1"/>
</dbReference>
<evidence type="ECO:0000256" key="7">
    <source>
        <dbReference type="ARBA" id="ARBA00022723"/>
    </source>
</evidence>
<feature type="binding site" evidence="14">
    <location>
        <position position="75"/>
    </location>
    <ligand>
        <name>thiamine diphosphate</name>
        <dbReference type="ChEBI" id="CHEBI:58937"/>
    </ligand>
</feature>
<dbReference type="PROSITE" id="PS00802">
    <property type="entry name" value="TRANSKETOLASE_2"/>
    <property type="match status" value="1"/>
</dbReference>